<evidence type="ECO:0000313" key="2">
    <source>
        <dbReference type="EMBL" id="KJL17602.1"/>
    </source>
</evidence>
<evidence type="ECO:0008006" key="4">
    <source>
        <dbReference type="Google" id="ProtNLM"/>
    </source>
</evidence>
<proteinExistence type="predicted"/>
<organism evidence="2 3">
    <name type="scientific">Microbacterium foliorum</name>
    <dbReference type="NCBI Taxonomy" id="104336"/>
    <lineage>
        <taxon>Bacteria</taxon>
        <taxon>Bacillati</taxon>
        <taxon>Actinomycetota</taxon>
        <taxon>Actinomycetes</taxon>
        <taxon>Micrococcales</taxon>
        <taxon>Microbacteriaceae</taxon>
        <taxon>Microbacterium</taxon>
    </lineage>
</organism>
<gene>
    <name evidence="2" type="ORF">RN50_02695</name>
</gene>
<dbReference type="PATRIC" id="fig|104336.4.peg.2741"/>
<dbReference type="NCBIfam" id="NF038065">
    <property type="entry name" value="Pr6Pr"/>
    <property type="match status" value="1"/>
</dbReference>
<dbReference type="EMBL" id="JYIU01000046">
    <property type="protein sequence ID" value="KJL17602.1"/>
    <property type="molecule type" value="Genomic_DNA"/>
</dbReference>
<dbReference type="InterPro" id="IPR049713">
    <property type="entry name" value="Pr6Pr-like"/>
</dbReference>
<protein>
    <recommendedName>
        <fullName evidence="4">Integral membrane protein</fullName>
    </recommendedName>
</protein>
<keyword evidence="1" id="KW-1133">Transmembrane helix</keyword>
<feature type="transmembrane region" description="Helical" evidence="1">
    <location>
        <begin position="105"/>
        <end position="126"/>
    </location>
</feature>
<dbReference type="GeneID" id="94444478"/>
<sequence>MRTEALPSRRVSALRGIVGAAVIGILVFTYVIGIPRQGPSLFDFFGYFTNLTSLIACLILLSTSLLGLRRRRVPAGLTTARAVVTACMIMVALVYNLIVPGTGSAPAWVSLVLHTVFPLLLVLDWLRVGDRPPQPWRLLWLVLPYPMLWLLVVLGRGVTDGWVPYGFLLPERGVVSLSTTVAALLVALLVAAAAVWALSRVPAPISRVSPRSTRSGR</sequence>
<feature type="transmembrane region" description="Helical" evidence="1">
    <location>
        <begin position="175"/>
        <end position="198"/>
    </location>
</feature>
<reference evidence="2 3" key="1">
    <citation type="submission" date="2015-02" db="EMBL/GenBank/DDBJ databases">
        <title>Draft genome sequences of ten Microbacterium spp. with emphasis on heavy metal contaminated environments.</title>
        <authorList>
            <person name="Corretto E."/>
        </authorList>
    </citation>
    <scope>NUCLEOTIDE SEQUENCE [LARGE SCALE GENOMIC DNA]</scope>
    <source>
        <strain evidence="2 3">DSM 12966</strain>
    </source>
</reference>
<dbReference type="AlphaFoldDB" id="A0A0F0K9A7"/>
<feature type="transmembrane region" description="Helical" evidence="1">
    <location>
        <begin position="138"/>
        <end position="155"/>
    </location>
</feature>
<evidence type="ECO:0000313" key="3">
    <source>
        <dbReference type="Proteomes" id="UP000033572"/>
    </source>
</evidence>
<dbReference type="Proteomes" id="UP000033572">
    <property type="component" value="Unassembled WGS sequence"/>
</dbReference>
<evidence type="ECO:0000256" key="1">
    <source>
        <dbReference type="SAM" id="Phobius"/>
    </source>
</evidence>
<keyword evidence="1" id="KW-0472">Membrane</keyword>
<keyword evidence="3" id="KW-1185">Reference proteome</keyword>
<name>A0A0F0K9A7_9MICO</name>
<dbReference type="RefSeq" id="WP_045255049.1">
    <property type="nucleotide sequence ID" value="NZ_CP031425.1"/>
</dbReference>
<feature type="transmembrane region" description="Helical" evidence="1">
    <location>
        <begin position="12"/>
        <end position="32"/>
    </location>
</feature>
<keyword evidence="1" id="KW-0812">Transmembrane</keyword>
<feature type="transmembrane region" description="Helical" evidence="1">
    <location>
        <begin position="44"/>
        <end position="68"/>
    </location>
</feature>
<feature type="transmembrane region" description="Helical" evidence="1">
    <location>
        <begin position="80"/>
        <end position="99"/>
    </location>
</feature>
<dbReference type="KEGG" id="mfol:DXT68_08740"/>
<accession>A0A0F0K9A7</accession>
<comment type="caution">
    <text evidence="2">The sequence shown here is derived from an EMBL/GenBank/DDBJ whole genome shotgun (WGS) entry which is preliminary data.</text>
</comment>